<name>A0A0M5J030_STRPR</name>
<evidence type="ECO:0000313" key="2">
    <source>
        <dbReference type="EMBL" id="ALC18918.1"/>
    </source>
</evidence>
<dbReference type="Pfam" id="PF00582">
    <property type="entry name" value="Usp"/>
    <property type="match status" value="2"/>
</dbReference>
<reference evidence="2 3" key="1">
    <citation type="submission" date="2015-08" db="EMBL/GenBank/DDBJ databases">
        <title>Genome sequence of the pristinamycin over-producing bacterium Streptomyces pristinaespiralis HCCB10218.</title>
        <authorList>
            <person name="Tian J."/>
            <person name="Yang J."/>
            <person name="Li L."/>
            <person name="Ruan L."/>
            <person name="Wei W."/>
            <person name="Zheng G."/>
            <person name="Wei Z."/>
            <person name="Yang S."/>
            <person name="Ge M."/>
            <person name="Jiang W."/>
            <person name="Lu Y."/>
        </authorList>
    </citation>
    <scope>NUCLEOTIDE SEQUENCE [LARGE SCALE GENOMIC DNA]</scope>
    <source>
        <strain evidence="2 3">HCCB 10218</strain>
    </source>
</reference>
<dbReference type="Proteomes" id="UP000060513">
    <property type="component" value="Chromosome"/>
</dbReference>
<comment type="similarity">
    <text evidence="1">Belongs to the universal stress protein A family.</text>
</comment>
<dbReference type="EMBL" id="CP011340">
    <property type="protein sequence ID" value="ALC18918.1"/>
    <property type="molecule type" value="Genomic_DNA"/>
</dbReference>
<dbReference type="InterPro" id="IPR006015">
    <property type="entry name" value="Universal_stress_UspA"/>
</dbReference>
<evidence type="ECO:0000256" key="1">
    <source>
        <dbReference type="ARBA" id="ARBA00008791"/>
    </source>
</evidence>
<dbReference type="PATRIC" id="fig|38300.4.peg.654"/>
<dbReference type="KEGG" id="spri:SPRI_0612"/>
<gene>
    <name evidence="2" type="ORF">SPRI_0612</name>
</gene>
<dbReference type="InterPro" id="IPR006016">
    <property type="entry name" value="UspA"/>
</dbReference>
<dbReference type="AlphaFoldDB" id="A0A0M5J030"/>
<protein>
    <submittedName>
        <fullName evidence="2">Uncharacterized protein</fullName>
    </submittedName>
</protein>
<evidence type="ECO:0000313" key="3">
    <source>
        <dbReference type="Proteomes" id="UP000060513"/>
    </source>
</evidence>
<dbReference type="PANTHER" id="PTHR46268">
    <property type="entry name" value="STRESS RESPONSE PROTEIN NHAX"/>
    <property type="match status" value="1"/>
</dbReference>
<accession>A0A0M5J030</accession>
<dbReference type="Gene3D" id="3.40.50.620">
    <property type="entry name" value="HUPs"/>
    <property type="match status" value="2"/>
</dbReference>
<proteinExistence type="inferred from homology"/>
<organism evidence="2">
    <name type="scientific">Streptomyces pristinaespiralis</name>
    <dbReference type="NCBI Taxonomy" id="38300"/>
    <lineage>
        <taxon>Bacteria</taxon>
        <taxon>Bacillati</taxon>
        <taxon>Actinomycetota</taxon>
        <taxon>Actinomycetes</taxon>
        <taxon>Kitasatosporales</taxon>
        <taxon>Streptomycetaceae</taxon>
        <taxon>Streptomyces</taxon>
    </lineage>
</organism>
<sequence length="285" mass="29723">MTGHVTVGLDNSPESLAAAHWAAREAVLRGADLLLVHVEEWPLPAAVAMPTVTRDDHRDWADGLLADAVDEVRRAHPGLRISGRRMSGRPAGALAVEAADAELLVLGSRGLGTVMGALMGSVGLATVAATTTPVVVVRADGSEHGHGPDTEVVVGVDLHRPTGPVLAFAFEEAARRRCVLRAVHGWKVPLVFAHSGEARAEAGREAAKALGEALLPWRQEHPSVAVVERPVMGAGARALIDEAADAGLVVVGRHIRRAPLVPHIGHVAHAAMHHCGAPVAVVAHE</sequence>
<dbReference type="GeneID" id="97238306"/>
<dbReference type="RefSeq" id="WP_005308116.1">
    <property type="nucleotide sequence ID" value="NZ_CP011340.1"/>
</dbReference>
<dbReference type="OMA" id="HRDWADG"/>
<dbReference type="PANTHER" id="PTHR46268:SF6">
    <property type="entry name" value="UNIVERSAL STRESS PROTEIN UP12"/>
    <property type="match status" value="1"/>
</dbReference>
<dbReference type="PRINTS" id="PR01438">
    <property type="entry name" value="UNVRSLSTRESS"/>
</dbReference>
<dbReference type="SUPFAM" id="SSF52402">
    <property type="entry name" value="Adenine nucleotide alpha hydrolases-like"/>
    <property type="match status" value="2"/>
</dbReference>
<dbReference type="STRING" id="38300.SPRI_0612"/>
<dbReference type="InterPro" id="IPR014729">
    <property type="entry name" value="Rossmann-like_a/b/a_fold"/>
</dbReference>